<comment type="subcellular location">
    <subcellularLocation>
        <location evidence="2">Membrane</location>
        <topology evidence="2">Multi-pass membrane protein</topology>
    </subcellularLocation>
</comment>
<evidence type="ECO:0000256" key="5">
    <source>
        <dbReference type="ARBA" id="ARBA00022692"/>
    </source>
</evidence>
<comment type="caution">
    <text evidence="13">The sequence shown here is derived from an EMBL/GenBank/DDBJ whole genome shotgun (WGS) entry which is preliminary data.</text>
</comment>
<comment type="cofactor">
    <cofactor evidence="1 11">
        <name>Zn(2+)</name>
        <dbReference type="ChEBI" id="CHEBI:29105"/>
    </cofactor>
</comment>
<evidence type="ECO:0000256" key="6">
    <source>
        <dbReference type="ARBA" id="ARBA00022801"/>
    </source>
</evidence>
<evidence type="ECO:0000256" key="7">
    <source>
        <dbReference type="ARBA" id="ARBA00022833"/>
    </source>
</evidence>
<feature type="transmembrane region" description="Helical" evidence="11">
    <location>
        <begin position="7"/>
        <end position="28"/>
    </location>
</feature>
<protein>
    <recommendedName>
        <fullName evidence="11">Zinc metalloprotease</fullName>
        <ecNumber evidence="11">3.4.24.-</ecNumber>
    </recommendedName>
</protein>
<evidence type="ECO:0000256" key="9">
    <source>
        <dbReference type="ARBA" id="ARBA00023049"/>
    </source>
</evidence>
<keyword evidence="5 11" id="KW-0812">Transmembrane</keyword>
<dbReference type="CDD" id="cd23081">
    <property type="entry name" value="cpPDZ_EcRseP-like"/>
    <property type="match status" value="1"/>
</dbReference>
<evidence type="ECO:0000256" key="10">
    <source>
        <dbReference type="ARBA" id="ARBA00023136"/>
    </source>
</evidence>
<dbReference type="InterPro" id="IPR001478">
    <property type="entry name" value="PDZ"/>
</dbReference>
<feature type="domain" description="PDZ" evidence="12">
    <location>
        <begin position="195"/>
        <end position="257"/>
    </location>
</feature>
<evidence type="ECO:0000256" key="2">
    <source>
        <dbReference type="ARBA" id="ARBA00004141"/>
    </source>
</evidence>
<feature type="transmembrane region" description="Helical" evidence="11">
    <location>
        <begin position="424"/>
        <end position="443"/>
    </location>
</feature>
<keyword evidence="9 11" id="KW-0482">Metalloprotease</keyword>
<evidence type="ECO:0000259" key="12">
    <source>
        <dbReference type="PROSITE" id="PS50106"/>
    </source>
</evidence>
<dbReference type="InterPro" id="IPR008915">
    <property type="entry name" value="Peptidase_M50"/>
</dbReference>
<dbReference type="SMART" id="SM00228">
    <property type="entry name" value="PDZ"/>
    <property type="match status" value="2"/>
</dbReference>
<evidence type="ECO:0000256" key="1">
    <source>
        <dbReference type="ARBA" id="ARBA00001947"/>
    </source>
</evidence>
<dbReference type="InterPro" id="IPR004387">
    <property type="entry name" value="Pept_M50_Zn"/>
</dbReference>
<dbReference type="Pfam" id="PF02163">
    <property type="entry name" value="Peptidase_M50"/>
    <property type="match status" value="1"/>
</dbReference>
<dbReference type="PANTHER" id="PTHR42837:SF2">
    <property type="entry name" value="MEMBRANE METALLOPROTEASE ARASP2, CHLOROPLASTIC-RELATED"/>
    <property type="match status" value="1"/>
</dbReference>
<dbReference type="NCBIfam" id="TIGR00054">
    <property type="entry name" value="RIP metalloprotease RseP"/>
    <property type="match status" value="1"/>
</dbReference>
<dbReference type="GO" id="GO:0008233">
    <property type="term" value="F:peptidase activity"/>
    <property type="evidence" value="ECO:0007669"/>
    <property type="project" value="UniProtKB-KW"/>
</dbReference>
<evidence type="ECO:0000256" key="11">
    <source>
        <dbReference type="RuleBase" id="RU362031"/>
    </source>
</evidence>
<dbReference type="PROSITE" id="PS50106">
    <property type="entry name" value="PDZ"/>
    <property type="match status" value="1"/>
</dbReference>
<dbReference type="CDD" id="cd06163">
    <property type="entry name" value="S2P-M50_PDZ_RseP-like"/>
    <property type="match status" value="2"/>
</dbReference>
<dbReference type="Gene3D" id="2.30.42.10">
    <property type="match status" value="2"/>
</dbReference>
<dbReference type="EC" id="3.4.24.-" evidence="11"/>
<dbReference type="Proteomes" id="UP000838100">
    <property type="component" value="Unassembled WGS sequence"/>
</dbReference>
<keyword evidence="4 13" id="KW-0645">Protease</keyword>
<keyword evidence="8 11" id="KW-1133">Transmembrane helix</keyword>
<dbReference type="GO" id="GO:0006508">
    <property type="term" value="P:proteolysis"/>
    <property type="evidence" value="ECO:0007669"/>
    <property type="project" value="UniProtKB-KW"/>
</dbReference>
<dbReference type="InterPro" id="IPR041489">
    <property type="entry name" value="PDZ_6"/>
</dbReference>
<feature type="transmembrane region" description="Helical" evidence="11">
    <location>
        <begin position="378"/>
        <end position="399"/>
    </location>
</feature>
<evidence type="ECO:0000313" key="13">
    <source>
        <dbReference type="EMBL" id="CAH0990706.1"/>
    </source>
</evidence>
<dbReference type="InterPro" id="IPR036034">
    <property type="entry name" value="PDZ_sf"/>
</dbReference>
<keyword evidence="10 11" id="KW-0472">Membrane</keyword>
<reference evidence="13" key="1">
    <citation type="submission" date="2021-12" db="EMBL/GenBank/DDBJ databases">
        <authorList>
            <person name="Rodrigo-Torres L."/>
            <person name="Arahal R. D."/>
            <person name="Lucena T."/>
        </authorList>
    </citation>
    <scope>NUCLEOTIDE SEQUENCE</scope>
    <source>
        <strain evidence="13">CECT 8267</strain>
    </source>
</reference>
<evidence type="ECO:0000256" key="4">
    <source>
        <dbReference type="ARBA" id="ARBA00022670"/>
    </source>
</evidence>
<keyword evidence="6 11" id="KW-0378">Hydrolase</keyword>
<evidence type="ECO:0000313" key="14">
    <source>
        <dbReference type="Proteomes" id="UP000838100"/>
    </source>
</evidence>
<dbReference type="Pfam" id="PF17820">
    <property type="entry name" value="PDZ_6"/>
    <property type="match status" value="2"/>
</dbReference>
<keyword evidence="7 11" id="KW-0862">Zinc</keyword>
<gene>
    <name evidence="13" type="primary">rseP</name>
    <name evidence="13" type="ORF">SIN8267_00800</name>
</gene>
<proteinExistence type="inferred from homology"/>
<evidence type="ECO:0000256" key="8">
    <source>
        <dbReference type="ARBA" id="ARBA00022989"/>
    </source>
</evidence>
<sequence>MFETLQIILMGVITFGILVTIHEFGHFWVARRCGVKVVCFSIGFGKSLISWKDKQGTEYTIAAIPLGGYVRMIDEREGGVAEADLPYAFNRQSVWSRIAIVAAGPLANFILAIAAYWFVFGMGVTGVAPMVKAVEPMSLAAEAGLKPGQEIVAIDGESTATWQAVMQQLLFRIGDTGTIALSVTVPGSDLVDQLQLPIERWLSGNEEPDLLANIGLQLGGPDFPVVIDRVVEGSAAVEAGLITGDKVLAVDGETVESWVAWVELIRASADKKLDLTVERNGVENILVIVPKPISLKEGGVVGQVGVSPKIPEDYLRRYHYSIFGALVKASEKTWDMSVFTLSAMGKLITGRISSKNLSGPITIAKVASTSVQSGFEQYIGVLALLSISLGVLNLLPIPVLDGGHLLYYSIEAVTGKPVPEKVQLVGTQLGLAVVLGVMILAFYNDIMRL</sequence>
<accession>A0ABM9ACJ0</accession>
<dbReference type="EMBL" id="CAKLPX010000001">
    <property type="protein sequence ID" value="CAH0990706.1"/>
    <property type="molecule type" value="Genomic_DNA"/>
</dbReference>
<dbReference type="PANTHER" id="PTHR42837">
    <property type="entry name" value="REGULATOR OF SIGMA-E PROTEASE RSEP"/>
    <property type="match status" value="1"/>
</dbReference>
<keyword evidence="14" id="KW-1185">Reference proteome</keyword>
<organism evidence="13 14">
    <name type="scientific">Sinobacterium norvegicum</name>
    <dbReference type="NCBI Taxonomy" id="1641715"/>
    <lineage>
        <taxon>Bacteria</taxon>
        <taxon>Pseudomonadati</taxon>
        <taxon>Pseudomonadota</taxon>
        <taxon>Gammaproteobacteria</taxon>
        <taxon>Cellvibrionales</taxon>
        <taxon>Spongiibacteraceae</taxon>
        <taxon>Sinobacterium</taxon>
    </lineage>
</organism>
<evidence type="ECO:0000256" key="3">
    <source>
        <dbReference type="ARBA" id="ARBA00007931"/>
    </source>
</evidence>
<name>A0ABM9ACJ0_9GAMM</name>
<dbReference type="SUPFAM" id="SSF50156">
    <property type="entry name" value="PDZ domain-like"/>
    <property type="match status" value="2"/>
</dbReference>
<feature type="transmembrane region" description="Helical" evidence="11">
    <location>
        <begin position="94"/>
        <end position="120"/>
    </location>
</feature>
<comment type="similarity">
    <text evidence="3 11">Belongs to the peptidase M50B family.</text>
</comment>
<dbReference type="RefSeq" id="WP_237443384.1">
    <property type="nucleotide sequence ID" value="NZ_CAKLPX010000001.1"/>
</dbReference>
<keyword evidence="11" id="KW-0479">Metal-binding</keyword>